<dbReference type="Proteomes" id="UP001057402">
    <property type="component" value="Chromosome 9"/>
</dbReference>
<keyword evidence="2" id="KW-1185">Reference proteome</keyword>
<proteinExistence type="predicted"/>
<name>A0ACB9MP97_9MYRT</name>
<sequence>MTGAVHSSTSKRRAAGMPSEAEIEEFFASVERGRVGVRHFNDKYNYDFVRDEPMEEGRYEWVALMADGKSIST</sequence>
<organism evidence="1 2">
    <name type="scientific">Melastoma candidum</name>
    <dbReference type="NCBI Taxonomy" id="119954"/>
    <lineage>
        <taxon>Eukaryota</taxon>
        <taxon>Viridiplantae</taxon>
        <taxon>Streptophyta</taxon>
        <taxon>Embryophyta</taxon>
        <taxon>Tracheophyta</taxon>
        <taxon>Spermatophyta</taxon>
        <taxon>Magnoliopsida</taxon>
        <taxon>eudicotyledons</taxon>
        <taxon>Gunneridae</taxon>
        <taxon>Pentapetalae</taxon>
        <taxon>rosids</taxon>
        <taxon>malvids</taxon>
        <taxon>Myrtales</taxon>
        <taxon>Melastomataceae</taxon>
        <taxon>Melastomatoideae</taxon>
        <taxon>Melastomateae</taxon>
        <taxon>Melastoma</taxon>
    </lineage>
</organism>
<reference evidence="2" key="1">
    <citation type="journal article" date="2023" name="Front. Plant Sci.">
        <title>Chromosomal-level genome assembly of Melastoma candidum provides insights into trichome evolution.</title>
        <authorList>
            <person name="Zhong Y."/>
            <person name="Wu W."/>
            <person name="Sun C."/>
            <person name="Zou P."/>
            <person name="Liu Y."/>
            <person name="Dai S."/>
            <person name="Zhou R."/>
        </authorList>
    </citation>
    <scope>NUCLEOTIDE SEQUENCE [LARGE SCALE GENOMIC DNA]</scope>
</reference>
<protein>
    <submittedName>
        <fullName evidence="1">Uncharacterized protein</fullName>
    </submittedName>
</protein>
<evidence type="ECO:0000313" key="1">
    <source>
        <dbReference type="EMBL" id="KAI4325518.1"/>
    </source>
</evidence>
<accession>A0ACB9MP97</accession>
<evidence type="ECO:0000313" key="2">
    <source>
        <dbReference type="Proteomes" id="UP001057402"/>
    </source>
</evidence>
<gene>
    <name evidence="1" type="ORF">MLD38_030906</name>
</gene>
<comment type="caution">
    <text evidence="1">The sequence shown here is derived from an EMBL/GenBank/DDBJ whole genome shotgun (WGS) entry which is preliminary data.</text>
</comment>
<dbReference type="EMBL" id="CM042888">
    <property type="protein sequence ID" value="KAI4325518.1"/>
    <property type="molecule type" value="Genomic_DNA"/>
</dbReference>